<evidence type="ECO:0000256" key="1">
    <source>
        <dbReference type="SAM" id="Phobius"/>
    </source>
</evidence>
<dbReference type="Proteomes" id="UP000612282">
    <property type="component" value="Unassembled WGS sequence"/>
</dbReference>
<comment type="caution">
    <text evidence="2">The sequence shown here is derived from an EMBL/GenBank/DDBJ whole genome shotgun (WGS) entry which is preliminary data.</text>
</comment>
<keyword evidence="1" id="KW-1133">Transmembrane helix</keyword>
<gene>
    <name evidence="2" type="ORF">Aco03nite_085000</name>
</gene>
<keyword evidence="3" id="KW-1185">Reference proteome</keyword>
<dbReference type="EMBL" id="BOMG01000104">
    <property type="protein sequence ID" value="GID60096.1"/>
    <property type="molecule type" value="Genomic_DNA"/>
</dbReference>
<keyword evidence="1" id="KW-0812">Transmembrane</keyword>
<proteinExistence type="predicted"/>
<sequence>MKKTSPPWWDEVHEAAQLLASRLNALVTMAAQTGVYRPPPGTPEPRRRRRPASLRHLAEVIRAHRLAPGMSMDKDDVAAILAGDPRWVTDPVPVLAVARAAHLIAGTPLDDADADRLAVAAAHVSVLLDAARDADERVSDLVPVTRPQAEPVVIDAYFTTRRPVRRKALIVGAVGVLVLAGFAAVAGFRSVTREAPPPVVAPPAAAGSVTPLGHADARDDYLNPRPVRDALDHGFTGLDTDVVLHDGTLLLCHHMDGDVCKDPRDNRITAKPFDTTYLQALKTRVDTHDGRVYPGFHQPVLLFVEITCVTAVTGCALPADPAAAATDPNNPLVVARAIMDALIPYRKMLLHVDGTARRWGPVQVVLTGDHNNDRLPTGTTGDDSVRGLLARQPDTYTFLDGTFAVDRDQHNADLVPVISFPNPVTGANCTAPGGQPIQLEHWDDVFKAQTTGHHVRVWDPRDCTDRTHFWTDALYGGVDYLSSNHLALLGDWLTTNAAGGGGGDCAVAAWIPDQRLNGQYCTLTTGEVPVMSRPDPNSAPAGALADGGRTWFLGQRPGEPHTYRSLHNFWWAYTRADNGEWGWVSLVHFTDGVLDQSAEGLQYSCYDARPGEDADCHPL</sequence>
<evidence type="ECO:0000313" key="3">
    <source>
        <dbReference type="Proteomes" id="UP000612282"/>
    </source>
</evidence>
<evidence type="ECO:0000313" key="2">
    <source>
        <dbReference type="EMBL" id="GID60096.1"/>
    </source>
</evidence>
<accession>A0ABQ3XNM2</accession>
<evidence type="ECO:0008006" key="4">
    <source>
        <dbReference type="Google" id="ProtNLM"/>
    </source>
</evidence>
<reference evidence="2 3" key="1">
    <citation type="submission" date="2021-01" db="EMBL/GenBank/DDBJ databases">
        <title>Whole genome shotgun sequence of Actinoplanes couchii NBRC 106145.</title>
        <authorList>
            <person name="Komaki H."/>
            <person name="Tamura T."/>
        </authorList>
    </citation>
    <scope>NUCLEOTIDE SEQUENCE [LARGE SCALE GENOMIC DNA]</scope>
    <source>
        <strain evidence="2 3">NBRC 106145</strain>
    </source>
</reference>
<protein>
    <recommendedName>
        <fullName evidence="4">Glycerophosphoryl diester phosphodiesterase</fullName>
    </recommendedName>
</protein>
<organism evidence="2 3">
    <name type="scientific">Actinoplanes couchii</name>
    <dbReference type="NCBI Taxonomy" id="403638"/>
    <lineage>
        <taxon>Bacteria</taxon>
        <taxon>Bacillati</taxon>
        <taxon>Actinomycetota</taxon>
        <taxon>Actinomycetes</taxon>
        <taxon>Micromonosporales</taxon>
        <taxon>Micromonosporaceae</taxon>
        <taxon>Actinoplanes</taxon>
    </lineage>
</organism>
<name>A0ABQ3XNM2_9ACTN</name>
<keyword evidence="1" id="KW-0472">Membrane</keyword>
<dbReference type="RefSeq" id="WP_203806798.1">
    <property type="nucleotide sequence ID" value="NZ_BAAAQE010000094.1"/>
</dbReference>
<feature type="transmembrane region" description="Helical" evidence="1">
    <location>
        <begin position="168"/>
        <end position="188"/>
    </location>
</feature>